<sequence>MSTVQVISPAPRDRWGRLLSVSDRALPEHAPGWTDAMCASGRFSDVSRHYSFDDGSEAVLPLVARRGLAGIGGWAGSYPAAWGIGGPLDTGLTPRAARLILRDLRGLGYQRIGLRPNPLDGPVWSAAARAENALSVPRRAHVLDLTEGVDAVWDGMSQSGRRNVRLARRAGVRVETGRGGELLDQYYELFLSSVDRWAGNQNEPLALARARARLRDPIGKLRAMGSHLGESFCVILAYLDDGPVAGAIVLYGPRTGHGTRAAMDRDRIGRSHASELVYWTAIELACESGCTTFHMGESGTSRTLAQAKEKFGARAHDYAEVRIERLPWTRADTAVRNGIKRMIGFSDE</sequence>
<reference evidence="2 3" key="1">
    <citation type="submission" date="2016-04" db="EMBL/GenBank/DDBJ databases">
        <title>Complete genome sequence of Dietzia lutea YIM 80766T, a strain isolated from desert soil in Egypt.</title>
        <authorList>
            <person name="Zhao J."/>
            <person name="Hu B."/>
            <person name="Geng S."/>
            <person name="Nie Y."/>
            <person name="Tang Y."/>
        </authorList>
    </citation>
    <scope>NUCLEOTIDE SEQUENCE [LARGE SCALE GENOMIC DNA]</scope>
    <source>
        <strain evidence="2 3">YIM 80766</strain>
    </source>
</reference>
<dbReference type="RefSeq" id="WP_108846132.1">
    <property type="nucleotide sequence ID" value="NZ_CP015449.1"/>
</dbReference>
<dbReference type="Pfam" id="PF13480">
    <property type="entry name" value="Acetyltransf_6"/>
    <property type="match status" value="1"/>
</dbReference>
<dbReference type="InterPro" id="IPR016181">
    <property type="entry name" value="Acyl_CoA_acyltransferase"/>
</dbReference>
<evidence type="ECO:0000259" key="1">
    <source>
        <dbReference type="Pfam" id="PF13480"/>
    </source>
</evidence>
<dbReference type="KEGG" id="dlu:A6035_00255"/>
<dbReference type="PANTHER" id="PTHR36174:SF1">
    <property type="entry name" value="LIPID II:GLYCINE GLYCYLTRANSFERASE"/>
    <property type="match status" value="1"/>
</dbReference>
<gene>
    <name evidence="2" type="ORF">A6035_00255</name>
</gene>
<organism evidence="2 3">
    <name type="scientific">Dietzia lutea</name>
    <dbReference type="NCBI Taxonomy" id="546160"/>
    <lineage>
        <taxon>Bacteria</taxon>
        <taxon>Bacillati</taxon>
        <taxon>Actinomycetota</taxon>
        <taxon>Actinomycetes</taxon>
        <taxon>Mycobacteriales</taxon>
        <taxon>Dietziaceae</taxon>
        <taxon>Dietzia</taxon>
    </lineage>
</organism>
<dbReference type="InterPro" id="IPR038740">
    <property type="entry name" value="BioF2-like_GNAT_dom"/>
</dbReference>
<dbReference type="PANTHER" id="PTHR36174">
    <property type="entry name" value="LIPID II:GLYCINE GLYCYLTRANSFERASE"/>
    <property type="match status" value="1"/>
</dbReference>
<dbReference type="Proteomes" id="UP000244928">
    <property type="component" value="Chromosome"/>
</dbReference>
<dbReference type="Gene3D" id="3.40.630.30">
    <property type="match status" value="1"/>
</dbReference>
<dbReference type="AlphaFoldDB" id="A0A2S1R3P2"/>
<dbReference type="OrthoDB" id="8109875at2"/>
<name>A0A2S1R3P2_9ACTN</name>
<dbReference type="SUPFAM" id="SSF55729">
    <property type="entry name" value="Acyl-CoA N-acyltransferases (Nat)"/>
    <property type="match status" value="1"/>
</dbReference>
<evidence type="ECO:0000313" key="3">
    <source>
        <dbReference type="Proteomes" id="UP000244928"/>
    </source>
</evidence>
<protein>
    <recommendedName>
        <fullName evidence="1">BioF2-like acetyltransferase domain-containing protein</fullName>
    </recommendedName>
</protein>
<feature type="domain" description="BioF2-like acetyltransferase" evidence="1">
    <location>
        <begin position="161"/>
        <end position="297"/>
    </location>
</feature>
<accession>A0A2S1R3P2</accession>
<dbReference type="EMBL" id="CP015449">
    <property type="protein sequence ID" value="AWH90871.1"/>
    <property type="molecule type" value="Genomic_DNA"/>
</dbReference>
<keyword evidence="3" id="KW-1185">Reference proteome</keyword>
<dbReference type="InterPro" id="IPR050644">
    <property type="entry name" value="PG_Glycine_Bridge_Synth"/>
</dbReference>
<proteinExistence type="predicted"/>
<evidence type="ECO:0000313" key="2">
    <source>
        <dbReference type="EMBL" id="AWH90871.1"/>
    </source>
</evidence>